<keyword evidence="1" id="KW-0812">Transmembrane</keyword>
<feature type="transmembrane region" description="Helical" evidence="1">
    <location>
        <begin position="105"/>
        <end position="127"/>
    </location>
</feature>
<evidence type="ECO:0008006" key="4">
    <source>
        <dbReference type="Google" id="ProtNLM"/>
    </source>
</evidence>
<feature type="transmembrane region" description="Helical" evidence="1">
    <location>
        <begin position="148"/>
        <end position="164"/>
    </location>
</feature>
<gene>
    <name evidence="2" type="ORF">Mgra_00005342</name>
</gene>
<keyword evidence="1" id="KW-0472">Membrane</keyword>
<sequence>MELYLFRHQEWSNLYNCSQIDINSIPFILRYHPLNGSIIILLFIFFELLYIPCLFSIYKHKEHSCYKFLFFIGIADMLMLFIHGLETGIFNFTGEMFCPNIHFNFITACFGSGLFALQTSANFFLALDRCADSLSPKISKFFFSGNRFSIWLFFSFLLSFYYLFF</sequence>
<evidence type="ECO:0000256" key="1">
    <source>
        <dbReference type="SAM" id="Phobius"/>
    </source>
</evidence>
<dbReference type="SUPFAM" id="SSF81321">
    <property type="entry name" value="Family A G protein-coupled receptor-like"/>
    <property type="match status" value="1"/>
</dbReference>
<keyword evidence="3" id="KW-1185">Reference proteome</keyword>
<name>A0A8S9ZNW8_9BILA</name>
<dbReference type="Pfam" id="PF10321">
    <property type="entry name" value="7TM_GPCR_Srt"/>
    <property type="match status" value="1"/>
</dbReference>
<feature type="transmembrane region" description="Helical" evidence="1">
    <location>
        <begin position="65"/>
        <end position="85"/>
    </location>
</feature>
<dbReference type="OrthoDB" id="5868356at2759"/>
<dbReference type="PANTHER" id="PTHR23021:SF11">
    <property type="entry name" value="SERPENTINE RECEPTOR, CLASS T"/>
    <property type="match status" value="1"/>
</dbReference>
<dbReference type="EMBL" id="JABEBT010000045">
    <property type="protein sequence ID" value="KAF7635227.1"/>
    <property type="molecule type" value="Genomic_DNA"/>
</dbReference>
<accession>A0A8S9ZNW8</accession>
<evidence type="ECO:0000313" key="3">
    <source>
        <dbReference type="Proteomes" id="UP000605970"/>
    </source>
</evidence>
<dbReference type="InterPro" id="IPR019425">
    <property type="entry name" value="7TM_GPCR_serpentine_rcpt_Srt"/>
</dbReference>
<dbReference type="PANTHER" id="PTHR23021">
    <property type="entry name" value="SERPENTINE RECEPTOR, CLASS T"/>
    <property type="match status" value="1"/>
</dbReference>
<proteinExistence type="predicted"/>
<keyword evidence="1" id="KW-1133">Transmembrane helix</keyword>
<feature type="transmembrane region" description="Helical" evidence="1">
    <location>
        <begin position="38"/>
        <end position="58"/>
    </location>
</feature>
<reference evidence="2" key="1">
    <citation type="journal article" date="2020" name="Ecol. Evol.">
        <title>Genome structure and content of the rice root-knot nematode (Meloidogyne graminicola).</title>
        <authorList>
            <person name="Phan N.T."/>
            <person name="Danchin E.G.J."/>
            <person name="Klopp C."/>
            <person name="Perfus-Barbeoch L."/>
            <person name="Kozlowski D.K."/>
            <person name="Koutsovoulos G.D."/>
            <person name="Lopez-Roques C."/>
            <person name="Bouchez O."/>
            <person name="Zahm M."/>
            <person name="Besnard G."/>
            <person name="Bellafiore S."/>
        </authorList>
    </citation>
    <scope>NUCLEOTIDE SEQUENCE</scope>
    <source>
        <strain evidence="2">VN-18</strain>
    </source>
</reference>
<dbReference type="Proteomes" id="UP000605970">
    <property type="component" value="Unassembled WGS sequence"/>
</dbReference>
<evidence type="ECO:0000313" key="2">
    <source>
        <dbReference type="EMBL" id="KAF7635227.1"/>
    </source>
</evidence>
<dbReference type="AlphaFoldDB" id="A0A8S9ZNW8"/>
<organism evidence="2 3">
    <name type="scientific">Meloidogyne graminicola</name>
    <dbReference type="NCBI Taxonomy" id="189291"/>
    <lineage>
        <taxon>Eukaryota</taxon>
        <taxon>Metazoa</taxon>
        <taxon>Ecdysozoa</taxon>
        <taxon>Nematoda</taxon>
        <taxon>Chromadorea</taxon>
        <taxon>Rhabditida</taxon>
        <taxon>Tylenchina</taxon>
        <taxon>Tylenchomorpha</taxon>
        <taxon>Tylenchoidea</taxon>
        <taxon>Meloidogynidae</taxon>
        <taxon>Meloidogyninae</taxon>
        <taxon>Meloidogyne</taxon>
    </lineage>
</organism>
<comment type="caution">
    <text evidence="2">The sequence shown here is derived from an EMBL/GenBank/DDBJ whole genome shotgun (WGS) entry which is preliminary data.</text>
</comment>
<protein>
    <recommendedName>
        <fullName evidence="4">Serpentine receptor class gamma</fullName>
    </recommendedName>
</protein>
<feature type="non-terminal residue" evidence="2">
    <location>
        <position position="165"/>
    </location>
</feature>